<dbReference type="GO" id="GO:0071035">
    <property type="term" value="P:nuclear polyadenylation-dependent rRNA catabolic process"/>
    <property type="evidence" value="ECO:0007669"/>
    <property type="project" value="TreeGrafter"/>
</dbReference>
<dbReference type="GO" id="GO:0071038">
    <property type="term" value="P:TRAMP-dependent tRNA surveillance pathway"/>
    <property type="evidence" value="ECO:0007669"/>
    <property type="project" value="TreeGrafter"/>
</dbReference>
<dbReference type="GO" id="GO:0071039">
    <property type="term" value="P:nuclear polyadenylation-dependent CUT catabolic process"/>
    <property type="evidence" value="ECO:0007669"/>
    <property type="project" value="TreeGrafter"/>
</dbReference>
<dbReference type="InterPro" id="IPR045092">
    <property type="entry name" value="Rrp6-like"/>
</dbReference>
<dbReference type="InterPro" id="IPR044876">
    <property type="entry name" value="HRDC_dom_sf"/>
</dbReference>
<dbReference type="Proteomes" id="UP000250321">
    <property type="component" value="Unassembled WGS sequence"/>
</dbReference>
<dbReference type="PROSITE" id="PS50967">
    <property type="entry name" value="HRDC"/>
    <property type="match status" value="1"/>
</dbReference>
<dbReference type="EMBL" id="PJQY01000130">
    <property type="protein sequence ID" value="PQQ17960.1"/>
    <property type="molecule type" value="Genomic_DNA"/>
</dbReference>
<dbReference type="GO" id="GO:0071051">
    <property type="term" value="P:poly(A)-dependent snoRNA 3'-end processing"/>
    <property type="evidence" value="ECO:0007669"/>
    <property type="project" value="TreeGrafter"/>
</dbReference>
<dbReference type="GO" id="GO:0071040">
    <property type="term" value="P:nuclear polyadenylation-dependent antisense transcript catabolic process"/>
    <property type="evidence" value="ECO:0007669"/>
    <property type="project" value="TreeGrafter"/>
</dbReference>
<protein>
    <recommendedName>
        <fullName evidence="1">HRDC domain-containing protein</fullName>
    </recommendedName>
</protein>
<keyword evidence="3" id="KW-1185">Reference proteome</keyword>
<gene>
    <name evidence="2" type="ORF">Pyn_40682</name>
</gene>
<dbReference type="GO" id="GO:0005730">
    <property type="term" value="C:nucleolus"/>
    <property type="evidence" value="ECO:0007669"/>
    <property type="project" value="TreeGrafter"/>
</dbReference>
<dbReference type="PANTHER" id="PTHR12124">
    <property type="entry name" value="POLYMYOSITIS/SCLERODERMA AUTOANTIGEN-RELATED"/>
    <property type="match status" value="1"/>
</dbReference>
<dbReference type="GO" id="GO:0071037">
    <property type="term" value="P:nuclear polyadenylation-dependent snRNA catabolic process"/>
    <property type="evidence" value="ECO:0007669"/>
    <property type="project" value="TreeGrafter"/>
</dbReference>
<evidence type="ECO:0000313" key="2">
    <source>
        <dbReference type="EMBL" id="PQQ17960.1"/>
    </source>
</evidence>
<dbReference type="STRING" id="2094558.A0A314ZH91"/>
<dbReference type="InterPro" id="IPR002121">
    <property type="entry name" value="HRDC_dom"/>
</dbReference>
<sequence>MCLQLYTKEIEASPGESAASSIFSRHLNGRRGISSVSCEIQGAVSKLCAWRDLMARVHDESLRYVISDQAIVALADKAPTTPTDILATIAQADSNVDSSLSSGLSSPSPVVCSHLDDPIICSRTKLATLMISFP</sequence>
<dbReference type="GO" id="GO:0000175">
    <property type="term" value="F:3'-5'-RNA exonuclease activity"/>
    <property type="evidence" value="ECO:0007669"/>
    <property type="project" value="InterPro"/>
</dbReference>
<name>A0A314ZH91_PRUYE</name>
<dbReference type="AlphaFoldDB" id="A0A314ZH91"/>
<dbReference type="GO" id="GO:0071044">
    <property type="term" value="P:histone mRNA catabolic process"/>
    <property type="evidence" value="ECO:0007669"/>
    <property type="project" value="TreeGrafter"/>
</dbReference>
<evidence type="ECO:0000259" key="1">
    <source>
        <dbReference type="PROSITE" id="PS50967"/>
    </source>
</evidence>
<reference evidence="2 3" key="1">
    <citation type="submission" date="2018-02" db="EMBL/GenBank/DDBJ databases">
        <title>Draft genome of wild Prunus yedoensis var. nudiflora.</title>
        <authorList>
            <person name="Baek S."/>
            <person name="Kim J.-H."/>
            <person name="Choi K."/>
            <person name="Kim G.-B."/>
            <person name="Cho A."/>
            <person name="Jang H."/>
            <person name="Shin C.-H."/>
            <person name="Yu H.-J."/>
            <person name="Mun J.-H."/>
        </authorList>
    </citation>
    <scope>NUCLEOTIDE SEQUENCE [LARGE SCALE GENOMIC DNA]</scope>
    <source>
        <strain evidence="3">cv. Jeju island</strain>
        <tissue evidence="2">Leaf</tissue>
    </source>
</reference>
<dbReference type="SUPFAM" id="SSF47819">
    <property type="entry name" value="HRDC-like"/>
    <property type="match status" value="1"/>
</dbReference>
<dbReference type="GO" id="GO:0003727">
    <property type="term" value="F:single-stranded RNA binding"/>
    <property type="evidence" value="ECO:0007669"/>
    <property type="project" value="TreeGrafter"/>
</dbReference>
<dbReference type="OrthoDB" id="10577431at2759"/>
<accession>A0A314ZH91</accession>
<dbReference type="GO" id="GO:0000467">
    <property type="term" value="P:exonucleolytic trimming to generate mature 3'-end of 5.8S rRNA from tricistronic rRNA transcript (SSU-rRNA, 5.8S rRNA, LSU-rRNA)"/>
    <property type="evidence" value="ECO:0007669"/>
    <property type="project" value="InterPro"/>
</dbReference>
<comment type="caution">
    <text evidence="2">The sequence shown here is derived from an EMBL/GenBank/DDBJ whole genome shotgun (WGS) entry which is preliminary data.</text>
</comment>
<dbReference type="Gene3D" id="1.10.150.80">
    <property type="entry name" value="HRDC domain"/>
    <property type="match status" value="1"/>
</dbReference>
<organism evidence="2 3">
    <name type="scientific">Prunus yedoensis var. nudiflora</name>
    <dbReference type="NCBI Taxonomy" id="2094558"/>
    <lineage>
        <taxon>Eukaryota</taxon>
        <taxon>Viridiplantae</taxon>
        <taxon>Streptophyta</taxon>
        <taxon>Embryophyta</taxon>
        <taxon>Tracheophyta</taxon>
        <taxon>Spermatophyta</taxon>
        <taxon>Magnoliopsida</taxon>
        <taxon>eudicotyledons</taxon>
        <taxon>Gunneridae</taxon>
        <taxon>Pentapetalae</taxon>
        <taxon>rosids</taxon>
        <taxon>fabids</taxon>
        <taxon>Rosales</taxon>
        <taxon>Rosaceae</taxon>
        <taxon>Amygdaloideae</taxon>
        <taxon>Amygdaleae</taxon>
        <taxon>Prunus</taxon>
    </lineage>
</organism>
<dbReference type="InterPro" id="IPR010997">
    <property type="entry name" value="HRDC-like_sf"/>
</dbReference>
<dbReference type="Pfam" id="PF00570">
    <property type="entry name" value="HRDC"/>
    <property type="match status" value="1"/>
</dbReference>
<dbReference type="PANTHER" id="PTHR12124:SF68">
    <property type="entry name" value="PROTEIN RRP6-LIKE 3"/>
    <property type="match status" value="1"/>
</dbReference>
<dbReference type="GO" id="GO:0071036">
    <property type="term" value="P:nuclear polyadenylation-dependent snoRNA catabolic process"/>
    <property type="evidence" value="ECO:0007669"/>
    <property type="project" value="TreeGrafter"/>
</dbReference>
<dbReference type="GO" id="GO:0000166">
    <property type="term" value="F:nucleotide binding"/>
    <property type="evidence" value="ECO:0007669"/>
    <property type="project" value="InterPro"/>
</dbReference>
<proteinExistence type="predicted"/>
<dbReference type="GO" id="GO:0000176">
    <property type="term" value="C:nuclear exosome (RNase complex)"/>
    <property type="evidence" value="ECO:0007669"/>
    <property type="project" value="TreeGrafter"/>
</dbReference>
<feature type="domain" description="HRDC" evidence="1">
    <location>
        <begin position="37"/>
        <end position="117"/>
    </location>
</feature>
<evidence type="ECO:0000313" key="3">
    <source>
        <dbReference type="Proteomes" id="UP000250321"/>
    </source>
</evidence>